<feature type="modified residue" description="4-aspartylphosphate" evidence="2">
    <location>
        <position position="53"/>
    </location>
</feature>
<dbReference type="OrthoDB" id="9789181at2"/>
<dbReference type="PANTHER" id="PTHR44591:SF3">
    <property type="entry name" value="RESPONSE REGULATORY DOMAIN-CONTAINING PROTEIN"/>
    <property type="match status" value="1"/>
</dbReference>
<dbReference type="PANTHER" id="PTHR44591">
    <property type="entry name" value="STRESS RESPONSE REGULATOR PROTEIN 1"/>
    <property type="match status" value="1"/>
</dbReference>
<dbReference type="EMBL" id="QOVM01000002">
    <property type="protein sequence ID" value="RXG23850.1"/>
    <property type="molecule type" value="Genomic_DNA"/>
</dbReference>
<comment type="caution">
    <text evidence="4">The sequence shown here is derived from an EMBL/GenBank/DDBJ whole genome shotgun (WGS) entry which is preliminary data.</text>
</comment>
<organism evidence="4 5">
    <name type="scientific">Leeuwenhoekiella aequorea</name>
    <dbReference type="NCBI Taxonomy" id="283736"/>
    <lineage>
        <taxon>Bacteria</taxon>
        <taxon>Pseudomonadati</taxon>
        <taxon>Bacteroidota</taxon>
        <taxon>Flavobacteriia</taxon>
        <taxon>Flavobacteriales</taxon>
        <taxon>Flavobacteriaceae</taxon>
        <taxon>Leeuwenhoekiella</taxon>
    </lineage>
</organism>
<dbReference type="AlphaFoldDB" id="A0A4Q0PAI9"/>
<accession>A0A4Q0PAI9</accession>
<feature type="domain" description="Response regulatory" evidence="3">
    <location>
        <begin position="4"/>
        <end position="118"/>
    </location>
</feature>
<protein>
    <submittedName>
        <fullName evidence="4">Two-component system response regulator VicR</fullName>
    </submittedName>
</protein>
<evidence type="ECO:0000313" key="5">
    <source>
        <dbReference type="Proteomes" id="UP000289238"/>
    </source>
</evidence>
<dbReference type="InterPro" id="IPR011006">
    <property type="entry name" value="CheY-like_superfamily"/>
</dbReference>
<keyword evidence="5" id="KW-1185">Reference proteome</keyword>
<dbReference type="SUPFAM" id="SSF52172">
    <property type="entry name" value="CheY-like"/>
    <property type="match status" value="1"/>
</dbReference>
<keyword evidence="1 2" id="KW-0597">Phosphoprotein</keyword>
<sequence length="121" mass="13304">MGERILIVEDNPMVASALNFKLCKEGYDVIVCSDGTSAIELVKTIQFNLILIDLVLPFTSGMNVIKWVKTEFPFLPVIVLSAAAEKNIITRTYLLGASDFIAKPFDPLLLSSSIRARLKSA</sequence>
<dbReference type="PROSITE" id="PS50110">
    <property type="entry name" value="RESPONSE_REGULATORY"/>
    <property type="match status" value="1"/>
</dbReference>
<dbReference type="InterPro" id="IPR050595">
    <property type="entry name" value="Bact_response_regulator"/>
</dbReference>
<dbReference type="InterPro" id="IPR001789">
    <property type="entry name" value="Sig_transdc_resp-reg_receiver"/>
</dbReference>
<evidence type="ECO:0000259" key="3">
    <source>
        <dbReference type="PROSITE" id="PS50110"/>
    </source>
</evidence>
<evidence type="ECO:0000256" key="1">
    <source>
        <dbReference type="ARBA" id="ARBA00022553"/>
    </source>
</evidence>
<dbReference type="SMART" id="SM00448">
    <property type="entry name" value="REC"/>
    <property type="match status" value="1"/>
</dbReference>
<dbReference type="Proteomes" id="UP000289238">
    <property type="component" value="Unassembled WGS sequence"/>
</dbReference>
<evidence type="ECO:0000256" key="2">
    <source>
        <dbReference type="PROSITE-ProRule" id="PRU00169"/>
    </source>
</evidence>
<gene>
    <name evidence="4" type="ORF">DSM00_1466</name>
</gene>
<evidence type="ECO:0000313" key="4">
    <source>
        <dbReference type="EMBL" id="RXG23850.1"/>
    </source>
</evidence>
<dbReference type="Pfam" id="PF00072">
    <property type="entry name" value="Response_reg"/>
    <property type="match status" value="1"/>
</dbReference>
<dbReference type="RefSeq" id="WP_128757347.1">
    <property type="nucleotide sequence ID" value="NZ_JASMRS010000002.1"/>
</dbReference>
<dbReference type="Gene3D" id="3.40.50.2300">
    <property type="match status" value="1"/>
</dbReference>
<reference evidence="4 5" key="1">
    <citation type="submission" date="2018-07" db="EMBL/GenBank/DDBJ databases">
        <title>Leeuwenhoekiella genomics.</title>
        <authorList>
            <person name="Tahon G."/>
            <person name="Willems A."/>
        </authorList>
    </citation>
    <scope>NUCLEOTIDE SEQUENCE [LARGE SCALE GENOMIC DNA]</scope>
    <source>
        <strain evidence="4 5">LMG 22550</strain>
    </source>
</reference>
<dbReference type="GO" id="GO:0000160">
    <property type="term" value="P:phosphorelay signal transduction system"/>
    <property type="evidence" value="ECO:0007669"/>
    <property type="project" value="InterPro"/>
</dbReference>
<dbReference type="CDD" id="cd00156">
    <property type="entry name" value="REC"/>
    <property type="match status" value="1"/>
</dbReference>
<name>A0A4Q0PAI9_9FLAO</name>
<proteinExistence type="predicted"/>